<dbReference type="InterPro" id="IPR029058">
    <property type="entry name" value="AB_hydrolase_fold"/>
</dbReference>
<accession>A0AA96EY74</accession>
<feature type="domain" description="Peptidase S9 prolyl oligopeptidase catalytic" evidence="2">
    <location>
        <begin position="504"/>
        <end position="678"/>
    </location>
</feature>
<accession>A0AA96EW16</accession>
<dbReference type="InterPro" id="IPR001375">
    <property type="entry name" value="Peptidase_S9_cat"/>
</dbReference>
<evidence type="ECO:0000313" key="4">
    <source>
        <dbReference type="EMBL" id="WNM20868.1"/>
    </source>
</evidence>
<reference evidence="4 5" key="1">
    <citation type="submission" date="2023-09" db="EMBL/GenBank/DDBJ databases">
        <title>Flavobacterium sp. a novel bacteria isolate from Pepper rhizosphere.</title>
        <authorList>
            <person name="Peng Y."/>
            <person name="Lee J."/>
        </authorList>
    </citation>
    <scope>NUCLEOTIDE SEQUENCE [LARGE SCALE GENOMIC DNA]</scope>
    <source>
        <strain evidence="3">PMR2A8</strain>
        <strain evidence="4 5">PMTSA4</strain>
    </source>
</reference>
<evidence type="ECO:0000259" key="2">
    <source>
        <dbReference type="Pfam" id="PF00326"/>
    </source>
</evidence>
<dbReference type="SUPFAM" id="SSF82171">
    <property type="entry name" value="DPP6 N-terminal domain-like"/>
    <property type="match status" value="1"/>
</dbReference>
<dbReference type="InterPro" id="IPR011042">
    <property type="entry name" value="6-blade_b-propeller_TolB-like"/>
</dbReference>
<dbReference type="SUPFAM" id="SSF53474">
    <property type="entry name" value="alpha/beta-Hydrolases"/>
    <property type="match status" value="1"/>
</dbReference>
<dbReference type="PANTHER" id="PTHR42776">
    <property type="entry name" value="SERINE PEPTIDASE S9 FAMILY MEMBER"/>
    <property type="match status" value="1"/>
</dbReference>
<proteinExistence type="predicted"/>
<dbReference type="GO" id="GO:0006508">
    <property type="term" value="P:proteolysis"/>
    <property type="evidence" value="ECO:0007669"/>
    <property type="project" value="InterPro"/>
</dbReference>
<gene>
    <name evidence="4" type="ORF">RN605_09240</name>
    <name evidence="3" type="ORF">RN608_02070</name>
</gene>
<evidence type="ECO:0000256" key="1">
    <source>
        <dbReference type="ARBA" id="ARBA00022801"/>
    </source>
</evidence>
<dbReference type="PANTHER" id="PTHR42776:SF27">
    <property type="entry name" value="DIPEPTIDYL PEPTIDASE FAMILY MEMBER 6"/>
    <property type="match status" value="1"/>
</dbReference>
<dbReference type="EMBL" id="CP134878">
    <property type="protein sequence ID" value="WNM19479.1"/>
    <property type="molecule type" value="Genomic_DNA"/>
</dbReference>
<dbReference type="Gene3D" id="2.120.10.30">
    <property type="entry name" value="TolB, C-terminal domain"/>
    <property type="match status" value="1"/>
</dbReference>
<dbReference type="Gene3D" id="3.40.50.1820">
    <property type="entry name" value="alpha/beta hydrolase"/>
    <property type="match status" value="1"/>
</dbReference>
<evidence type="ECO:0000313" key="5">
    <source>
        <dbReference type="Proteomes" id="UP001304515"/>
    </source>
</evidence>
<sequence length="693" mass="79697">MSRIGGKSKVGYIEFENWKHEILIKGDAIYGRFSWQSDDKAVVFCNDSYVYFYRFIDQQLFTINIKSIEGYEGAVLAKGGFTNLTVSDDCEKVFFSIIDPTIGLKKDSMLEVEVWNGNDASLFPTQQLLQSTDIPKFVVWFPVSNKFKVLSDNSRFNVHITTGGNYVILSNPYTYILTSQYPKRVDYYIKDVRTGVEKLLLEQHPEEVNQLSFSPFDDSILYFQNENWWLYNPATDATTNITNYSNHCWNTVYEDDPSNPGAYGVASWTMDRKYVLLYDRFDIWKASLDGSVCVRLTRGSEKGIVYRINKSEFGGVRFRGYESDLRKVINLSKDMILEITNLLDWSTGYVVYNEKKSMRTLIYGPKKYNDFKKSINGKYLYTSETFSQPTQLEFTSNRGSKILFDSNRHQKQYYYGHSELVYYRNANGEILKGALFYPSNYKKDVKYPMVVKTYERLSGMLHKYTRPTLANDTGFNVSVFTTNGYFVLFPDIKHVNGSPGISAYDCVTSAVKEVIATYNVDEKHIGLIGHSFGGFETDFIITKTDLFAAAVSGAGIGNTIGYYFSLNTNGGGAEDGMWRFENQQMRMGIPFYQDKQSYLNNSPLYNAENIRTPLLQWTGKNDIVVPYEQSVNLYLALRKLKVKNVMLVYPEEGHSLSKETNQYDLTYRILQWFDYFLKGNVNIDWITGGTAEK</sequence>
<dbReference type="KEGG" id="fcj:RN605_09240"/>
<protein>
    <submittedName>
        <fullName evidence="4">Prolyl oligopeptidase family serine peptidase</fullName>
    </submittedName>
</protein>
<dbReference type="GO" id="GO:0004252">
    <property type="term" value="F:serine-type endopeptidase activity"/>
    <property type="evidence" value="ECO:0007669"/>
    <property type="project" value="TreeGrafter"/>
</dbReference>
<keyword evidence="1" id="KW-0378">Hydrolase</keyword>
<dbReference type="Proteomes" id="UP001304515">
    <property type="component" value="Chromosome"/>
</dbReference>
<dbReference type="RefSeq" id="WP_313324371.1">
    <property type="nucleotide sequence ID" value="NZ_CP134878.1"/>
</dbReference>
<evidence type="ECO:0000313" key="3">
    <source>
        <dbReference type="EMBL" id="WNM19479.1"/>
    </source>
</evidence>
<dbReference type="Pfam" id="PF00326">
    <property type="entry name" value="Peptidase_S9"/>
    <property type="match status" value="1"/>
</dbReference>
<organism evidence="4 5">
    <name type="scientific">Flavobacterium capsici</name>
    <dbReference type="NCBI Taxonomy" id="3075618"/>
    <lineage>
        <taxon>Bacteria</taxon>
        <taxon>Pseudomonadati</taxon>
        <taxon>Bacteroidota</taxon>
        <taxon>Flavobacteriia</taxon>
        <taxon>Flavobacteriales</taxon>
        <taxon>Flavobacteriaceae</taxon>
        <taxon>Flavobacterium</taxon>
    </lineage>
</organism>
<dbReference type="AlphaFoldDB" id="A0AA96EY74"/>
<keyword evidence="5" id="KW-1185">Reference proteome</keyword>
<name>A0AA96EY74_9FLAO</name>
<dbReference type="EMBL" id="CP134890">
    <property type="protein sequence ID" value="WNM20868.1"/>
    <property type="molecule type" value="Genomic_DNA"/>
</dbReference>